<organism evidence="13 14">
    <name type="scientific">Bacteroides nordii</name>
    <dbReference type="NCBI Taxonomy" id="291645"/>
    <lineage>
        <taxon>Bacteria</taxon>
        <taxon>Pseudomonadati</taxon>
        <taxon>Bacteroidota</taxon>
        <taxon>Bacteroidia</taxon>
        <taxon>Bacteroidales</taxon>
        <taxon>Bacteroidaceae</taxon>
        <taxon>Bacteroides</taxon>
    </lineage>
</organism>
<dbReference type="InterPro" id="IPR023996">
    <property type="entry name" value="TonB-dep_OMP_SusC/RagA"/>
</dbReference>
<dbReference type="InterPro" id="IPR037066">
    <property type="entry name" value="Plug_dom_sf"/>
</dbReference>
<dbReference type="Gene3D" id="2.60.40.1120">
    <property type="entry name" value="Carboxypeptidase-like, regulatory domain"/>
    <property type="match status" value="1"/>
</dbReference>
<keyword evidence="2 8" id="KW-0813">Transport</keyword>
<feature type="domain" description="TonB-dependent receptor plug" evidence="12">
    <location>
        <begin position="121"/>
        <end position="228"/>
    </location>
</feature>
<dbReference type="PROSITE" id="PS52016">
    <property type="entry name" value="TONB_DEPENDENT_REC_3"/>
    <property type="match status" value="1"/>
</dbReference>
<reference evidence="13 14" key="1">
    <citation type="submission" date="2018-08" db="EMBL/GenBank/DDBJ databases">
        <title>A genome reference for cultivated species of the human gut microbiota.</title>
        <authorList>
            <person name="Zou Y."/>
            <person name="Xue W."/>
            <person name="Luo G."/>
        </authorList>
    </citation>
    <scope>NUCLEOTIDE SEQUENCE [LARGE SCALE GENOMIC DNA]</scope>
    <source>
        <strain evidence="13 14">AM40-30BH</strain>
    </source>
</reference>
<dbReference type="Proteomes" id="UP000284379">
    <property type="component" value="Unassembled WGS sequence"/>
</dbReference>
<dbReference type="EMBL" id="QSGO01000002">
    <property type="protein sequence ID" value="RHB37873.1"/>
    <property type="molecule type" value="Genomic_DNA"/>
</dbReference>
<evidence type="ECO:0000313" key="13">
    <source>
        <dbReference type="EMBL" id="RHB37873.1"/>
    </source>
</evidence>
<protein>
    <submittedName>
        <fullName evidence="13">TonB-dependent receptor</fullName>
    </submittedName>
</protein>
<evidence type="ECO:0000256" key="6">
    <source>
        <dbReference type="ARBA" id="ARBA00023136"/>
    </source>
</evidence>
<evidence type="ECO:0000256" key="4">
    <source>
        <dbReference type="ARBA" id="ARBA00022692"/>
    </source>
</evidence>
<dbReference type="InterPro" id="IPR012910">
    <property type="entry name" value="Plug_dom"/>
</dbReference>
<dbReference type="Pfam" id="PF07715">
    <property type="entry name" value="Plug"/>
    <property type="match status" value="1"/>
</dbReference>
<proteinExistence type="inferred from homology"/>
<sequence length="1098" mass="121838">MQRMSNQVKNMRIVLLMLFAALSLSVSAQTITLKGNVKDATGEPIIGASVVEKGNTSNGTITDLDGNFSLKVPSKANVIISYIGMKTQDVAVKGQNSINVILYDDAQSLDEVVVIGYGSVKKKDLTGSVSTVQGSELAKIPVSSAAQALTGRLAGVQITTSDGSPDAEMIIRVRGGGSITGDNSPLYIVDGFPVSSISDVAPGDIQDITVLKDASSTAIYGSQGANGVVLITTKSAKGGKTQVSYNGYIQGKKLLRKIDVMNPYEFVMFNYEKAAMRNSISSFEKRFGAFGDLDLYKYQEAADYQDEMFGHPDLSQSHNISITGGNDKTKFSLSGTYINDGSLMKDNGYNRFNLNFKLNHEITKGLKLDFGTRISDTTVKGVGTGGGTYKIRSYDALMKAPVNGFYDFTDVDTSDMSDEELEQYQNDTMTLQEKVDQYWRRKQERRFNFTGGVTWNILKGLTYRLEGGYDYTFFQQKDWYGAKSSKAIQDGNKLPMGEWNKKDTYKYRITNTINWKHSFNQIHDVDLMVGQEIVVSNNESNTMVGKYFQSEITPEKMFASMASNSGETGSRTISSTLGQPDKTASFFGRLNYGYKDRYLATVTVRADGSSKFIRGNRWGIFPAAALAWRISQEEFMEPTQNWLSNLKLRFSYGQAGNNRIGSGMYETLYKAYSSSKYYGAGGYLNPHYTLANSQMANPNLKWETTITRNGGLDFGFLHERISGTLDFYWNTTKDLLVERQIVAPGYSSVQENIGQTSNRGVELSLNATIIQTKDFMLSANFNIGINRNKVDKLAGTNEMSYNSGGFSSDTKEQDDYRVIVGEPLGLVYGFVYDGIYGVDDFVTYTDANGRTQFQFDNKGNFILKEGIPNNSYLSGSNAGVRPGAMKLKDLDKSGDIDKNDRQIIGRTAPKHTGGFGLNATWKGLDLSVMFNWVYGNQIYNMDKIASTQSYRTTYANLREYMGAGSAWTYLDRTSGEIVTDYETLKSMNENKSYWSPLTIPDGNPLVTSWAIEDGSYLRLQNLTLGYTLPKEWTKKFACSQLRLYCTLNNVWTWTNYSGYDPEVNSSIRNSKTSGITPGADYSAYPKAFSWTAGVNITF</sequence>
<comment type="similarity">
    <text evidence="8 9">Belongs to the TonB-dependent receptor family.</text>
</comment>
<evidence type="ECO:0000256" key="3">
    <source>
        <dbReference type="ARBA" id="ARBA00022452"/>
    </source>
</evidence>
<dbReference type="FunFam" id="2.60.40.1120:FF:000003">
    <property type="entry name" value="Outer membrane protein Omp121"/>
    <property type="match status" value="1"/>
</dbReference>
<evidence type="ECO:0000256" key="9">
    <source>
        <dbReference type="RuleBase" id="RU003357"/>
    </source>
</evidence>
<evidence type="ECO:0000256" key="1">
    <source>
        <dbReference type="ARBA" id="ARBA00004571"/>
    </source>
</evidence>
<comment type="subcellular location">
    <subcellularLocation>
        <location evidence="1 8">Cell outer membrane</location>
        <topology evidence="1 8">Multi-pass membrane protein</topology>
    </subcellularLocation>
</comment>
<dbReference type="Gene3D" id="2.40.170.20">
    <property type="entry name" value="TonB-dependent receptor, beta-barrel domain"/>
    <property type="match status" value="1"/>
</dbReference>
<evidence type="ECO:0000256" key="5">
    <source>
        <dbReference type="ARBA" id="ARBA00023077"/>
    </source>
</evidence>
<accession>A0A413VWH6</accession>
<comment type="caution">
    <text evidence="13">The sequence shown here is derived from an EMBL/GenBank/DDBJ whole genome shotgun (WGS) entry which is preliminary data.</text>
</comment>
<dbReference type="InterPro" id="IPR039426">
    <property type="entry name" value="TonB-dep_rcpt-like"/>
</dbReference>
<evidence type="ECO:0000256" key="10">
    <source>
        <dbReference type="SAM" id="SignalP"/>
    </source>
</evidence>
<evidence type="ECO:0000256" key="2">
    <source>
        <dbReference type="ARBA" id="ARBA00022448"/>
    </source>
</evidence>
<dbReference type="InterPro" id="IPR000531">
    <property type="entry name" value="Beta-barrel_TonB"/>
</dbReference>
<gene>
    <name evidence="13" type="ORF">DW888_03535</name>
</gene>
<dbReference type="InterPro" id="IPR036942">
    <property type="entry name" value="Beta-barrel_TonB_sf"/>
</dbReference>
<dbReference type="InterPro" id="IPR008969">
    <property type="entry name" value="CarboxyPept-like_regulatory"/>
</dbReference>
<dbReference type="Gene3D" id="2.170.130.10">
    <property type="entry name" value="TonB-dependent receptor, plug domain"/>
    <property type="match status" value="1"/>
</dbReference>
<keyword evidence="3 8" id="KW-1134">Transmembrane beta strand</keyword>
<evidence type="ECO:0000313" key="14">
    <source>
        <dbReference type="Proteomes" id="UP000284379"/>
    </source>
</evidence>
<dbReference type="Pfam" id="PF13715">
    <property type="entry name" value="CarbopepD_reg_2"/>
    <property type="match status" value="1"/>
</dbReference>
<dbReference type="Pfam" id="PF00593">
    <property type="entry name" value="TonB_dep_Rec_b-barrel"/>
    <property type="match status" value="1"/>
</dbReference>
<keyword evidence="7 8" id="KW-0998">Cell outer membrane</keyword>
<dbReference type="NCBIfam" id="TIGR04056">
    <property type="entry name" value="OMP_RagA_SusC"/>
    <property type="match status" value="1"/>
</dbReference>
<dbReference type="NCBIfam" id="TIGR04057">
    <property type="entry name" value="SusC_RagA_signa"/>
    <property type="match status" value="1"/>
</dbReference>
<dbReference type="InterPro" id="IPR023997">
    <property type="entry name" value="TonB-dep_OMP_SusC/RagA_CS"/>
</dbReference>
<evidence type="ECO:0000259" key="12">
    <source>
        <dbReference type="Pfam" id="PF07715"/>
    </source>
</evidence>
<dbReference type="SUPFAM" id="SSF49464">
    <property type="entry name" value="Carboxypeptidase regulatory domain-like"/>
    <property type="match status" value="1"/>
</dbReference>
<dbReference type="AlphaFoldDB" id="A0A413VWH6"/>
<keyword evidence="5 9" id="KW-0798">TonB box</keyword>
<keyword evidence="4 8" id="KW-0812">Transmembrane</keyword>
<dbReference type="FunFam" id="2.170.130.10:FF:000008">
    <property type="entry name" value="SusC/RagA family TonB-linked outer membrane protein"/>
    <property type="match status" value="1"/>
</dbReference>
<name>A0A413VWH6_9BACE</name>
<keyword evidence="6 8" id="KW-0472">Membrane</keyword>
<feature type="signal peptide" evidence="10">
    <location>
        <begin position="1"/>
        <end position="28"/>
    </location>
</feature>
<feature type="chain" id="PRO_5019584017" evidence="10">
    <location>
        <begin position="29"/>
        <end position="1098"/>
    </location>
</feature>
<dbReference type="SUPFAM" id="SSF56935">
    <property type="entry name" value="Porins"/>
    <property type="match status" value="1"/>
</dbReference>
<evidence type="ECO:0000256" key="7">
    <source>
        <dbReference type="ARBA" id="ARBA00023237"/>
    </source>
</evidence>
<evidence type="ECO:0000259" key="11">
    <source>
        <dbReference type="Pfam" id="PF00593"/>
    </source>
</evidence>
<keyword evidence="13" id="KW-0675">Receptor</keyword>
<dbReference type="GO" id="GO:0009279">
    <property type="term" value="C:cell outer membrane"/>
    <property type="evidence" value="ECO:0007669"/>
    <property type="project" value="UniProtKB-SubCell"/>
</dbReference>
<evidence type="ECO:0000256" key="8">
    <source>
        <dbReference type="PROSITE-ProRule" id="PRU01360"/>
    </source>
</evidence>
<keyword evidence="10" id="KW-0732">Signal</keyword>
<feature type="domain" description="TonB-dependent receptor-like beta-barrel" evidence="11">
    <location>
        <begin position="437"/>
        <end position="1049"/>
    </location>
</feature>